<proteinExistence type="inferred from homology"/>
<keyword evidence="3 4" id="KW-0694">RNA-binding</keyword>
<dbReference type="GO" id="GO:0006402">
    <property type="term" value="P:mRNA catabolic process"/>
    <property type="evidence" value="ECO:0007669"/>
    <property type="project" value="InterPro"/>
</dbReference>
<keyword evidence="4" id="KW-0678">Repressor</keyword>
<comment type="similarity">
    <text evidence="4">Belongs to the CsrA/RsmA family.</text>
</comment>
<comment type="function">
    <text evidence="4">A translational regulator that binds mRNA to regulate translation initiation and/or mRNA stability. Usually binds in the 5'-UTR at or near the Shine-Dalgarno sequence preventing ribosome-binding, thus repressing translation. Its main target seems to be the major flagellin gene, while its function is anatagonized by FliW.</text>
</comment>
<evidence type="ECO:0000256" key="4">
    <source>
        <dbReference type="HAMAP-Rule" id="MF_00167"/>
    </source>
</evidence>
<dbReference type="PANTHER" id="PTHR34984">
    <property type="entry name" value="CARBON STORAGE REGULATOR"/>
    <property type="match status" value="1"/>
</dbReference>
<comment type="subcellular location">
    <subcellularLocation>
        <location evidence="4">Cytoplasm</location>
    </subcellularLocation>
</comment>
<dbReference type="EMBL" id="CP155447">
    <property type="protein sequence ID" value="XBH07119.1"/>
    <property type="molecule type" value="Genomic_DNA"/>
</dbReference>
<dbReference type="GO" id="GO:0048027">
    <property type="term" value="F:mRNA 5'-UTR binding"/>
    <property type="evidence" value="ECO:0007669"/>
    <property type="project" value="UniProtKB-UniRule"/>
</dbReference>
<dbReference type="SUPFAM" id="SSF117130">
    <property type="entry name" value="CsrA-like"/>
    <property type="match status" value="1"/>
</dbReference>
<dbReference type="GO" id="GO:1902208">
    <property type="term" value="P:regulation of bacterial-type flagellum assembly"/>
    <property type="evidence" value="ECO:0007669"/>
    <property type="project" value="UniProtKB-UniRule"/>
</dbReference>
<dbReference type="Pfam" id="PF02599">
    <property type="entry name" value="CsrA"/>
    <property type="match status" value="1"/>
</dbReference>
<keyword evidence="2 4" id="KW-0810">Translation regulation</keyword>
<evidence type="ECO:0000313" key="5">
    <source>
        <dbReference type="EMBL" id="XBH07119.1"/>
    </source>
</evidence>
<reference evidence="5" key="1">
    <citation type="submission" date="2024-05" db="EMBL/GenBank/DDBJ databases">
        <title>Planctomycetes of the genus Singulisphaera possess chitinolytic capabilities.</title>
        <authorList>
            <person name="Ivanova A."/>
        </authorList>
    </citation>
    <scope>NUCLEOTIDE SEQUENCE</scope>
    <source>
        <strain evidence="5">Ch08T</strain>
    </source>
</reference>
<sequence length="64" mass="7143">MLVLSRKLNEKIVIDGGIILTIVKIDGQQVRLGIEAPSHIPVYREEILPHARQARDREALAVCS</sequence>
<dbReference type="AlphaFoldDB" id="A0AAU7CQ52"/>
<accession>A0AAU7CQ52</accession>
<keyword evidence="1 4" id="KW-0963">Cytoplasm</keyword>
<dbReference type="Gene3D" id="2.60.40.4380">
    <property type="entry name" value="Translational regulator CsrA"/>
    <property type="match status" value="1"/>
</dbReference>
<dbReference type="GO" id="GO:0045947">
    <property type="term" value="P:negative regulation of translational initiation"/>
    <property type="evidence" value="ECO:0007669"/>
    <property type="project" value="UniProtKB-UniRule"/>
</dbReference>
<dbReference type="PANTHER" id="PTHR34984:SF1">
    <property type="entry name" value="CARBON STORAGE REGULATOR"/>
    <property type="match status" value="1"/>
</dbReference>
<evidence type="ECO:0000256" key="1">
    <source>
        <dbReference type="ARBA" id="ARBA00022490"/>
    </source>
</evidence>
<comment type="subunit">
    <text evidence="4">Homodimer; the beta-strands of each monomer intercalate to form a hydrophobic core, while the alpha-helices form wings that extend away from the core.</text>
</comment>
<dbReference type="RefSeq" id="WP_406699964.1">
    <property type="nucleotide sequence ID" value="NZ_CP155447.1"/>
</dbReference>
<dbReference type="InterPro" id="IPR003751">
    <property type="entry name" value="CsrA"/>
</dbReference>
<evidence type="ECO:0000256" key="3">
    <source>
        <dbReference type="ARBA" id="ARBA00022884"/>
    </source>
</evidence>
<dbReference type="InterPro" id="IPR036107">
    <property type="entry name" value="CsrA_sf"/>
</dbReference>
<dbReference type="HAMAP" id="MF_00167">
    <property type="entry name" value="CsrA"/>
    <property type="match status" value="1"/>
</dbReference>
<keyword evidence="4" id="KW-1005">Bacterial flagellum biogenesis</keyword>
<gene>
    <name evidence="4" type="primary">csrA</name>
    <name evidence="5" type="ORF">V5E97_14070</name>
</gene>
<dbReference type="GO" id="GO:0044781">
    <property type="term" value="P:bacterial-type flagellum organization"/>
    <property type="evidence" value="ECO:0007669"/>
    <property type="project" value="UniProtKB-KW"/>
</dbReference>
<protein>
    <recommendedName>
        <fullName evidence="4">Translational regulator CsrA</fullName>
    </recommendedName>
</protein>
<dbReference type="GO" id="GO:0005829">
    <property type="term" value="C:cytosol"/>
    <property type="evidence" value="ECO:0007669"/>
    <property type="project" value="TreeGrafter"/>
</dbReference>
<dbReference type="GO" id="GO:0006109">
    <property type="term" value="P:regulation of carbohydrate metabolic process"/>
    <property type="evidence" value="ECO:0007669"/>
    <property type="project" value="InterPro"/>
</dbReference>
<evidence type="ECO:0000256" key="2">
    <source>
        <dbReference type="ARBA" id="ARBA00022845"/>
    </source>
</evidence>
<organism evidence="5">
    <name type="scientific">Singulisphaera sp. Ch08</name>
    <dbReference type="NCBI Taxonomy" id="3120278"/>
    <lineage>
        <taxon>Bacteria</taxon>
        <taxon>Pseudomonadati</taxon>
        <taxon>Planctomycetota</taxon>
        <taxon>Planctomycetia</taxon>
        <taxon>Isosphaerales</taxon>
        <taxon>Isosphaeraceae</taxon>
        <taxon>Singulisphaera</taxon>
    </lineage>
</organism>
<name>A0AAU7CQ52_9BACT</name>